<reference evidence="2" key="2">
    <citation type="submission" date="2022-07" db="EMBL/GenBank/DDBJ databases">
        <title>Identification and characterization of Bacillus thuringiensis and other Bacillus cereus group isolates from spinach by whole genome sequencing.</title>
        <authorList>
            <person name="Zao X."/>
            <person name="Zervas A."/>
            <person name="Hendriks M."/>
            <person name="Rajkovic A."/>
            <person name="Van Overbeek L."/>
            <person name="Hendriksen N.B."/>
            <person name="Uyttendaele M."/>
        </authorList>
    </citation>
    <scope>NUCLEOTIDE SEQUENCE</scope>
    <source>
        <strain evidence="2">781001F-1</strain>
    </source>
</reference>
<evidence type="ECO:0000313" key="4">
    <source>
        <dbReference type="Proteomes" id="UP000321735"/>
    </source>
</evidence>
<dbReference type="Proteomes" id="UP001204643">
    <property type="component" value="Unassembled WGS sequence"/>
</dbReference>
<dbReference type="AlphaFoldDB" id="A0A9X7QMM0"/>
<sequence>MQHLLDVLMLGNIDITGVKGSGNSNVLSTIQTIYVWAVLIIIVGLVAFKKFRAAVGILVVGSILGVFVYGPDNIVSLGDSLLKFFGLKG</sequence>
<dbReference type="EMBL" id="JANHEB010000059">
    <property type="protein sequence ID" value="MCQ6288115.1"/>
    <property type="molecule type" value="Genomic_DNA"/>
</dbReference>
<evidence type="ECO:0000313" key="3">
    <source>
        <dbReference type="EMBL" id="QDZ76705.1"/>
    </source>
</evidence>
<feature type="transmembrane region" description="Helical" evidence="1">
    <location>
        <begin position="53"/>
        <end position="70"/>
    </location>
</feature>
<protein>
    <submittedName>
        <fullName evidence="3">Uncharacterized protein</fullName>
    </submittedName>
</protein>
<reference evidence="3 4" key="1">
    <citation type="journal article" date="2019" name="Ecotoxicol. Environ. Saf.">
        <title>Microbial characterization of heavy metal resistant bacterial strains isolated from an electroplating wastewater treatment plant.</title>
        <authorList>
            <person name="Cai X."/>
            <person name="Zheng X."/>
            <person name="Zhang D."/>
            <person name="Iqbal W."/>
            <person name="Liu C."/>
            <person name="Yang B."/>
            <person name="Zhao X."/>
            <person name="Lu X."/>
            <person name="Mao Y."/>
        </authorList>
    </citation>
    <scope>NUCLEOTIDE SEQUENCE [LARGE SCALE GENOMIC DNA]</scope>
    <source>
        <strain evidence="3 4">Co1-1</strain>
    </source>
</reference>
<dbReference type="EMBL" id="CP031778">
    <property type="protein sequence ID" value="QDZ76705.1"/>
    <property type="molecule type" value="Genomic_DNA"/>
</dbReference>
<gene>
    <name evidence="3" type="ORF">D0437_28150</name>
    <name evidence="2" type="ORF">NPM19_26125</name>
</gene>
<proteinExistence type="predicted"/>
<dbReference type="Proteomes" id="UP000321735">
    <property type="component" value="Chromosome"/>
</dbReference>
<evidence type="ECO:0000313" key="2">
    <source>
        <dbReference type="EMBL" id="MCQ6288115.1"/>
    </source>
</evidence>
<feature type="transmembrane region" description="Helical" evidence="1">
    <location>
        <begin position="26"/>
        <end position="46"/>
    </location>
</feature>
<evidence type="ECO:0000256" key="1">
    <source>
        <dbReference type="SAM" id="Phobius"/>
    </source>
</evidence>
<keyword evidence="1" id="KW-0812">Transmembrane</keyword>
<organism evidence="3 4">
    <name type="scientific">Bacillus cereus</name>
    <dbReference type="NCBI Taxonomy" id="1396"/>
    <lineage>
        <taxon>Bacteria</taxon>
        <taxon>Bacillati</taxon>
        <taxon>Bacillota</taxon>
        <taxon>Bacilli</taxon>
        <taxon>Bacillales</taxon>
        <taxon>Bacillaceae</taxon>
        <taxon>Bacillus</taxon>
        <taxon>Bacillus cereus group</taxon>
    </lineage>
</organism>
<accession>A0A9X7QMM0</accession>
<dbReference type="RefSeq" id="WP_144518223.1">
    <property type="nucleotide sequence ID" value="NZ_CP031778.1"/>
</dbReference>
<name>A0A9X7QMM0_BACCE</name>
<keyword evidence="1" id="KW-0472">Membrane</keyword>
<keyword evidence="1" id="KW-1133">Transmembrane helix</keyword>